<keyword evidence="4" id="KW-1185">Reference proteome</keyword>
<evidence type="ECO:0000256" key="1">
    <source>
        <dbReference type="ARBA" id="ARBA00022729"/>
    </source>
</evidence>
<proteinExistence type="predicted"/>
<feature type="signal peptide" evidence="2">
    <location>
        <begin position="1"/>
        <end position="18"/>
    </location>
</feature>
<dbReference type="InterPro" id="IPR029046">
    <property type="entry name" value="LolA/LolB/LppX"/>
</dbReference>
<dbReference type="RefSeq" id="WP_016420783.1">
    <property type="nucleotide sequence ID" value="NZ_FNND01000004.1"/>
</dbReference>
<evidence type="ECO:0000313" key="4">
    <source>
        <dbReference type="Proteomes" id="UP000182771"/>
    </source>
</evidence>
<dbReference type="SUPFAM" id="SSF89392">
    <property type="entry name" value="Prokaryotic lipoproteins and lipoprotein localization factors"/>
    <property type="match status" value="1"/>
</dbReference>
<dbReference type="Proteomes" id="UP000182771">
    <property type="component" value="Unassembled WGS sequence"/>
</dbReference>
<organism evidence="3 4">
    <name type="scientific">Capnocytophaga granulosa</name>
    <dbReference type="NCBI Taxonomy" id="45242"/>
    <lineage>
        <taxon>Bacteria</taxon>
        <taxon>Pseudomonadati</taxon>
        <taxon>Bacteroidota</taxon>
        <taxon>Flavobacteriia</taxon>
        <taxon>Flavobacteriales</taxon>
        <taxon>Flavobacteriaceae</taxon>
        <taxon>Capnocytophaga</taxon>
    </lineage>
</organism>
<dbReference type="Pfam" id="PF03548">
    <property type="entry name" value="LolA"/>
    <property type="match status" value="1"/>
</dbReference>
<dbReference type="GeneID" id="85017315"/>
<protein>
    <submittedName>
        <fullName evidence="3">Outer membrane lipoprotein carrier protein</fullName>
    </submittedName>
</protein>
<accession>A0A1H2WPR4</accession>
<sequence>MRAIYFLLFLLVSTVLWGQQPLSQTQATAFKEKVMAKNKTIKTMQAAFTQKKHLEFMSNDIETKGKMFFSAPDRLNWQYTTPYQYQIVFQKDQIKVNDAGKVSQMKADNKIFKKINSLIVSTVSGNMFDQKEFAVTLYSEGKDTKAQLRPKDKTLLKYIKEIHLFFSPDATVGRVKLIEPTDDYTEITFTHQQLNTPIDEAAFTL</sequence>
<dbReference type="PANTHER" id="PTHR35869:SF1">
    <property type="entry name" value="OUTER-MEMBRANE LIPOPROTEIN CARRIER PROTEIN"/>
    <property type="match status" value="1"/>
</dbReference>
<feature type="chain" id="PRO_5028876140" evidence="2">
    <location>
        <begin position="19"/>
        <end position="205"/>
    </location>
</feature>
<dbReference type="CDD" id="cd16325">
    <property type="entry name" value="LolA"/>
    <property type="match status" value="1"/>
</dbReference>
<keyword evidence="3" id="KW-0449">Lipoprotein</keyword>
<dbReference type="OrthoDB" id="1027451at2"/>
<comment type="caution">
    <text evidence="3">The sequence shown here is derived from an EMBL/GenBank/DDBJ whole genome shotgun (WGS) entry which is preliminary data.</text>
</comment>
<evidence type="ECO:0000313" key="3">
    <source>
        <dbReference type="EMBL" id="SDW82622.1"/>
    </source>
</evidence>
<keyword evidence="1 2" id="KW-0732">Signal</keyword>
<name>A0A1H2WPR4_9FLAO</name>
<gene>
    <name evidence="3" type="ORF">SAMN05444420_104165</name>
</gene>
<dbReference type="AlphaFoldDB" id="A0A1H2WPR4"/>
<dbReference type="InterPro" id="IPR004564">
    <property type="entry name" value="OM_lipoprot_carrier_LolA-like"/>
</dbReference>
<reference evidence="3 4" key="1">
    <citation type="submission" date="2016-10" db="EMBL/GenBank/DDBJ databases">
        <authorList>
            <person name="Varghese N."/>
            <person name="Submissions S."/>
        </authorList>
    </citation>
    <scope>NUCLEOTIDE SEQUENCE [LARGE SCALE GENOMIC DNA]</scope>
    <source>
        <strain evidence="3 4">DSM 11449</strain>
    </source>
</reference>
<dbReference type="Gene3D" id="2.50.20.10">
    <property type="entry name" value="Lipoprotein localisation LolA/LolB/LppX"/>
    <property type="match status" value="1"/>
</dbReference>
<evidence type="ECO:0000256" key="2">
    <source>
        <dbReference type="SAM" id="SignalP"/>
    </source>
</evidence>
<dbReference type="PANTHER" id="PTHR35869">
    <property type="entry name" value="OUTER-MEMBRANE LIPOPROTEIN CARRIER PROTEIN"/>
    <property type="match status" value="1"/>
</dbReference>
<dbReference type="EMBL" id="FNND01000004">
    <property type="protein sequence ID" value="SDW82622.1"/>
    <property type="molecule type" value="Genomic_DNA"/>
</dbReference>